<keyword evidence="3" id="KW-1185">Reference proteome</keyword>
<proteinExistence type="predicted"/>
<feature type="non-terminal residue" evidence="2">
    <location>
        <position position="75"/>
    </location>
</feature>
<gene>
    <name evidence="2" type="ORF">ALEPTO_LOCUS14463</name>
</gene>
<protein>
    <submittedName>
        <fullName evidence="2">6340_t:CDS:1</fullName>
    </submittedName>
</protein>
<organism evidence="2 3">
    <name type="scientific">Ambispora leptoticha</name>
    <dbReference type="NCBI Taxonomy" id="144679"/>
    <lineage>
        <taxon>Eukaryota</taxon>
        <taxon>Fungi</taxon>
        <taxon>Fungi incertae sedis</taxon>
        <taxon>Mucoromycota</taxon>
        <taxon>Glomeromycotina</taxon>
        <taxon>Glomeromycetes</taxon>
        <taxon>Archaeosporales</taxon>
        <taxon>Ambisporaceae</taxon>
        <taxon>Ambispora</taxon>
    </lineage>
</organism>
<evidence type="ECO:0000313" key="2">
    <source>
        <dbReference type="EMBL" id="CAG8777076.1"/>
    </source>
</evidence>
<evidence type="ECO:0000256" key="1">
    <source>
        <dbReference type="SAM" id="Coils"/>
    </source>
</evidence>
<dbReference type="AlphaFoldDB" id="A0A9N9JFM1"/>
<accession>A0A9N9JFM1</accession>
<name>A0A9N9JFM1_9GLOM</name>
<reference evidence="2" key="1">
    <citation type="submission" date="2021-06" db="EMBL/GenBank/DDBJ databases">
        <authorList>
            <person name="Kallberg Y."/>
            <person name="Tangrot J."/>
            <person name="Rosling A."/>
        </authorList>
    </citation>
    <scope>NUCLEOTIDE SEQUENCE</scope>
    <source>
        <strain evidence="2">FL130A</strain>
    </source>
</reference>
<feature type="non-terminal residue" evidence="2">
    <location>
        <position position="1"/>
    </location>
</feature>
<sequence length="75" mass="9469">KNVWIKHLEEENEKLEKKAKTFERLMQEIREEENVSVISKKGGKEKKYEELYKRVKDEEWLKEKEKEPVEQRWYW</sequence>
<feature type="coiled-coil region" evidence="1">
    <location>
        <begin position="5"/>
        <end position="35"/>
    </location>
</feature>
<comment type="caution">
    <text evidence="2">The sequence shown here is derived from an EMBL/GenBank/DDBJ whole genome shotgun (WGS) entry which is preliminary data.</text>
</comment>
<dbReference type="EMBL" id="CAJVPS010056370">
    <property type="protein sequence ID" value="CAG8777076.1"/>
    <property type="molecule type" value="Genomic_DNA"/>
</dbReference>
<evidence type="ECO:0000313" key="3">
    <source>
        <dbReference type="Proteomes" id="UP000789508"/>
    </source>
</evidence>
<dbReference type="Proteomes" id="UP000789508">
    <property type="component" value="Unassembled WGS sequence"/>
</dbReference>
<keyword evidence="1" id="KW-0175">Coiled coil</keyword>